<evidence type="ECO:0000256" key="2">
    <source>
        <dbReference type="ARBA" id="ARBA00022821"/>
    </source>
</evidence>
<dbReference type="OrthoDB" id="686237at2759"/>
<dbReference type="PRINTS" id="PR00364">
    <property type="entry name" value="DISEASERSIST"/>
</dbReference>
<dbReference type="FunFam" id="3.40.50.300:FF:001091">
    <property type="entry name" value="Probable disease resistance protein At1g61300"/>
    <property type="match status" value="1"/>
</dbReference>
<feature type="domain" description="Disease resistance R13L4/SHOC-2-like LRR" evidence="6">
    <location>
        <begin position="555"/>
        <end position="914"/>
    </location>
</feature>
<reference evidence="7" key="1">
    <citation type="submission" date="2020-10" db="EMBL/GenBank/DDBJ databases">
        <authorList>
            <person name="Han B."/>
            <person name="Lu T."/>
            <person name="Zhao Q."/>
            <person name="Huang X."/>
            <person name="Zhao Y."/>
        </authorList>
    </citation>
    <scope>NUCLEOTIDE SEQUENCE</scope>
</reference>
<name>A0A811QAE5_9POAL</name>
<dbReference type="Gene3D" id="3.80.10.10">
    <property type="entry name" value="Ribonuclease Inhibitor"/>
    <property type="match status" value="1"/>
</dbReference>
<dbReference type="InterPro" id="IPR042197">
    <property type="entry name" value="Apaf_helical"/>
</dbReference>
<dbReference type="GO" id="GO:0043531">
    <property type="term" value="F:ADP binding"/>
    <property type="evidence" value="ECO:0007669"/>
    <property type="project" value="InterPro"/>
</dbReference>
<keyword evidence="2" id="KW-0611">Plant defense</keyword>
<evidence type="ECO:0000256" key="1">
    <source>
        <dbReference type="ARBA" id="ARBA00022737"/>
    </source>
</evidence>
<dbReference type="InterPro" id="IPR032675">
    <property type="entry name" value="LRR_dom_sf"/>
</dbReference>
<organism evidence="7 8">
    <name type="scientific">Miscanthus lutarioriparius</name>
    <dbReference type="NCBI Taxonomy" id="422564"/>
    <lineage>
        <taxon>Eukaryota</taxon>
        <taxon>Viridiplantae</taxon>
        <taxon>Streptophyta</taxon>
        <taxon>Embryophyta</taxon>
        <taxon>Tracheophyta</taxon>
        <taxon>Spermatophyta</taxon>
        <taxon>Magnoliopsida</taxon>
        <taxon>Liliopsida</taxon>
        <taxon>Poales</taxon>
        <taxon>Poaceae</taxon>
        <taxon>PACMAD clade</taxon>
        <taxon>Panicoideae</taxon>
        <taxon>Andropogonodae</taxon>
        <taxon>Andropogoneae</taxon>
        <taxon>Saccharinae</taxon>
        <taxon>Miscanthus</taxon>
    </lineage>
</organism>
<feature type="domain" description="Disease resistance protein winged helix" evidence="5">
    <location>
        <begin position="435"/>
        <end position="507"/>
    </location>
</feature>
<accession>A0A811QAE5</accession>
<dbReference type="Gene3D" id="1.20.5.4130">
    <property type="match status" value="1"/>
</dbReference>
<keyword evidence="3" id="KW-0812">Transmembrane</keyword>
<dbReference type="Gene3D" id="1.10.8.430">
    <property type="entry name" value="Helical domain of apoptotic protease-activating factors"/>
    <property type="match status" value="1"/>
</dbReference>
<dbReference type="PANTHER" id="PTHR23155:SF1116">
    <property type="entry name" value="OS12G0273300 PROTEIN"/>
    <property type="match status" value="1"/>
</dbReference>
<dbReference type="Gene3D" id="1.10.10.10">
    <property type="entry name" value="Winged helix-like DNA-binding domain superfamily/Winged helix DNA-binding domain"/>
    <property type="match status" value="1"/>
</dbReference>
<evidence type="ECO:0000256" key="3">
    <source>
        <dbReference type="SAM" id="Phobius"/>
    </source>
</evidence>
<dbReference type="SUPFAM" id="SSF52540">
    <property type="entry name" value="P-loop containing nucleoside triphosphate hydrolases"/>
    <property type="match status" value="1"/>
</dbReference>
<dbReference type="Proteomes" id="UP000604825">
    <property type="component" value="Unassembled WGS sequence"/>
</dbReference>
<dbReference type="Pfam" id="PF23559">
    <property type="entry name" value="WHD_DRP"/>
    <property type="match status" value="1"/>
</dbReference>
<keyword evidence="8" id="KW-1185">Reference proteome</keyword>
<dbReference type="FunFam" id="1.10.10.10:FF:000322">
    <property type="entry name" value="Probable disease resistance protein At1g63360"/>
    <property type="match status" value="1"/>
</dbReference>
<dbReference type="InterPro" id="IPR002182">
    <property type="entry name" value="NB-ARC"/>
</dbReference>
<dbReference type="InterPro" id="IPR055414">
    <property type="entry name" value="LRR_R13L4/SHOC2-like"/>
</dbReference>
<dbReference type="InterPro" id="IPR044974">
    <property type="entry name" value="Disease_R_plants"/>
</dbReference>
<protein>
    <submittedName>
        <fullName evidence="7">Uncharacterized protein</fullName>
    </submittedName>
</protein>
<keyword evidence="3" id="KW-1133">Transmembrane helix</keyword>
<dbReference type="GO" id="GO:0042742">
    <property type="term" value="P:defense response to bacterium"/>
    <property type="evidence" value="ECO:0007669"/>
    <property type="project" value="UniProtKB-ARBA"/>
</dbReference>
<feature type="domain" description="NB-ARC" evidence="4">
    <location>
        <begin position="168"/>
        <end position="327"/>
    </location>
</feature>
<dbReference type="EMBL" id="CAJGYO010000009">
    <property type="protein sequence ID" value="CAD6253088.1"/>
    <property type="molecule type" value="Genomic_DNA"/>
</dbReference>
<evidence type="ECO:0000259" key="4">
    <source>
        <dbReference type="Pfam" id="PF00931"/>
    </source>
</evidence>
<dbReference type="PANTHER" id="PTHR23155">
    <property type="entry name" value="DISEASE RESISTANCE PROTEIN RP"/>
    <property type="match status" value="1"/>
</dbReference>
<evidence type="ECO:0000259" key="6">
    <source>
        <dbReference type="Pfam" id="PF23598"/>
    </source>
</evidence>
<evidence type="ECO:0000313" key="8">
    <source>
        <dbReference type="Proteomes" id="UP000604825"/>
    </source>
</evidence>
<evidence type="ECO:0000313" key="7">
    <source>
        <dbReference type="EMBL" id="CAD6253088.1"/>
    </source>
</evidence>
<dbReference type="Pfam" id="PF23598">
    <property type="entry name" value="LRR_14"/>
    <property type="match status" value="1"/>
</dbReference>
<dbReference type="GO" id="GO:0002758">
    <property type="term" value="P:innate immune response-activating signaling pathway"/>
    <property type="evidence" value="ECO:0007669"/>
    <property type="project" value="UniProtKB-ARBA"/>
</dbReference>
<gene>
    <name evidence="7" type="ORF">NCGR_LOCUS36727</name>
</gene>
<feature type="transmembrane region" description="Helical" evidence="3">
    <location>
        <begin position="811"/>
        <end position="838"/>
    </location>
</feature>
<sequence length="919" mass="104969">METATGPLSRVITKLGVLLKLNSQDKIWAIARSKRRREREEIMFLHSELEKLSNTPTDQLNSQDKIWARDLRELSDDIEDIIDTLMMPGKLNESAELSRMLSRIRRSVARHMIPTRIRDIISRVSEVHKRCHMYDVNLGVDKPTKPTVDPRLFSQYTMIKDLVGIDETRDELIKILMGENGVPSQQGKIVSIVGFGGMGKTTLANEVYEKISAQFDCYAFVSVSQTPDLNKLFKDILYQLDRNKYDDSINETFVYEQQLINELREFLQHKRYFLVIDDIWDISVWQTIRRALPDNDIGYIIITTTRNFGVAEEVGGAYKLKPLSLSNSQKLLYRRIFGNENKDNIEDIDKCLNKELAEVSKRILQKCGGVPLAIVTTASLLASKARNEIDWYDVYNSIGTGLSDSTDVVNMRKILSLSYYEMPSHLRTCLLYLSVFPEDYKIEKDRLIWMWIAEGFIQCENQGKSLFAIGDNYFNELMNRSMIQPIYERYTGLIYACHVHDMVHDLICFLSSEENLVTILNGVWYTSPSKLFGRLSLQYGKEDNSKPLRIASLEHVRSAVVFPSAFCVMPVLRRFRVLRVLNLQDCDLSRGYSLEYLGDLFHLRYLGLCATHIAQLPQQIGNLKFLQTLDVRGNNMFSLPSTVVQLKNLMCLYIDEFTRVPNGIGSLTNLEVLSTLDITVSIDIIEELGQLMKLRVLHILLFIGWSGRLVECLSKLQNIEYLYIKIFGDNQWDFGGLDAWVAPRHLCRLDIEWPCWFSTLPARMNQSYLLDLVYLSIAVRDFGQVNLETLGRLPALRLLKLSVDPKNLGTLGGFIIGAGLFPCLVLFQFGGYIGPIVFQQGAMPRLEILNFEFCVQAARQITCNGDGPELGLGNLPSLQDVKIYLRSRGASKEEVRELEAALRHAAEIHPNLPKHQICG</sequence>
<comment type="caution">
    <text evidence="7">The sequence shown here is derived from an EMBL/GenBank/DDBJ whole genome shotgun (WGS) entry which is preliminary data.</text>
</comment>
<dbReference type="InterPro" id="IPR058922">
    <property type="entry name" value="WHD_DRP"/>
</dbReference>
<dbReference type="SUPFAM" id="SSF52058">
    <property type="entry name" value="L domain-like"/>
    <property type="match status" value="1"/>
</dbReference>
<dbReference type="GO" id="GO:0009626">
    <property type="term" value="P:plant-type hypersensitive response"/>
    <property type="evidence" value="ECO:0007669"/>
    <property type="project" value="UniProtKB-ARBA"/>
</dbReference>
<evidence type="ECO:0000259" key="5">
    <source>
        <dbReference type="Pfam" id="PF23559"/>
    </source>
</evidence>
<keyword evidence="1" id="KW-0677">Repeat</keyword>
<dbReference type="InterPro" id="IPR036388">
    <property type="entry name" value="WH-like_DNA-bd_sf"/>
</dbReference>
<dbReference type="InterPro" id="IPR027417">
    <property type="entry name" value="P-loop_NTPase"/>
</dbReference>
<proteinExistence type="predicted"/>
<dbReference type="AlphaFoldDB" id="A0A811QAE5"/>
<keyword evidence="3" id="KW-0472">Membrane</keyword>
<dbReference type="Gene3D" id="3.40.50.300">
    <property type="entry name" value="P-loop containing nucleotide triphosphate hydrolases"/>
    <property type="match status" value="1"/>
</dbReference>
<dbReference type="Pfam" id="PF00931">
    <property type="entry name" value="NB-ARC"/>
    <property type="match status" value="1"/>
</dbReference>